<dbReference type="InterPro" id="IPR036108">
    <property type="entry name" value="4pyrrol_syn_uPrphyn_synt_sf"/>
</dbReference>
<evidence type="ECO:0000256" key="2">
    <source>
        <dbReference type="ARBA" id="ARBA00008133"/>
    </source>
</evidence>
<organism evidence="11 12">
    <name type="scientific">Thioploca ingrica</name>
    <dbReference type="NCBI Taxonomy" id="40754"/>
    <lineage>
        <taxon>Bacteria</taxon>
        <taxon>Pseudomonadati</taxon>
        <taxon>Pseudomonadota</taxon>
        <taxon>Gammaproteobacteria</taxon>
        <taxon>Thiotrichales</taxon>
        <taxon>Thiotrichaceae</taxon>
        <taxon>Thioploca</taxon>
    </lineage>
</organism>
<evidence type="ECO:0000256" key="6">
    <source>
        <dbReference type="ARBA" id="ARBA00037589"/>
    </source>
</evidence>
<reference evidence="11 12" key="1">
    <citation type="journal article" date="2014" name="ISME J.">
        <title>Ecophysiology of Thioploca ingrica as revealed by the complete genome sequence supplemented with proteomic evidence.</title>
        <authorList>
            <person name="Kojima H."/>
            <person name="Ogura Y."/>
            <person name="Yamamoto N."/>
            <person name="Togashi T."/>
            <person name="Mori H."/>
            <person name="Watanabe T."/>
            <person name="Nemoto F."/>
            <person name="Kurokawa K."/>
            <person name="Hayashi T."/>
            <person name="Fukui M."/>
        </authorList>
    </citation>
    <scope>NUCLEOTIDE SEQUENCE [LARGE SCALE GENOMIC DNA]</scope>
</reference>
<dbReference type="UniPathway" id="UPA00251">
    <property type="reaction ID" value="UER00320"/>
</dbReference>
<dbReference type="GO" id="GO:0006780">
    <property type="term" value="P:uroporphyrinogen III biosynthetic process"/>
    <property type="evidence" value="ECO:0007669"/>
    <property type="project" value="UniProtKB-UniRule"/>
</dbReference>
<dbReference type="HOGENOM" id="CLU_011276_9_4_6"/>
<dbReference type="SUPFAM" id="SSF69618">
    <property type="entry name" value="HemD-like"/>
    <property type="match status" value="1"/>
</dbReference>
<dbReference type="PANTHER" id="PTHR38042">
    <property type="entry name" value="UROPORPHYRINOGEN-III SYNTHASE, CHLOROPLASTIC"/>
    <property type="match status" value="1"/>
</dbReference>
<dbReference type="Proteomes" id="UP000031623">
    <property type="component" value="Chromosome"/>
</dbReference>
<dbReference type="Pfam" id="PF02602">
    <property type="entry name" value="HEM4"/>
    <property type="match status" value="1"/>
</dbReference>
<evidence type="ECO:0000259" key="10">
    <source>
        <dbReference type="Pfam" id="PF02602"/>
    </source>
</evidence>
<dbReference type="EC" id="4.2.1.75" evidence="3 9"/>
<keyword evidence="5 9" id="KW-0627">Porphyrin biosynthesis</keyword>
<evidence type="ECO:0000313" key="11">
    <source>
        <dbReference type="EMBL" id="BAP58040.1"/>
    </source>
</evidence>
<evidence type="ECO:0000313" key="12">
    <source>
        <dbReference type="Proteomes" id="UP000031623"/>
    </source>
</evidence>
<dbReference type="EMBL" id="AP014633">
    <property type="protein sequence ID" value="BAP58040.1"/>
    <property type="molecule type" value="Genomic_DNA"/>
</dbReference>
<comment type="pathway">
    <text evidence="1 9">Porphyrin-containing compound metabolism; protoporphyrin-IX biosynthesis; coproporphyrinogen-III from 5-aminolevulinate: step 3/4.</text>
</comment>
<dbReference type="GO" id="GO:0006782">
    <property type="term" value="P:protoporphyrinogen IX biosynthetic process"/>
    <property type="evidence" value="ECO:0007669"/>
    <property type="project" value="UniProtKB-UniRule"/>
</dbReference>
<name>A0A090AQS4_9GAMM</name>
<keyword evidence="12" id="KW-1185">Reference proteome</keyword>
<dbReference type="OrthoDB" id="9787650at2"/>
<gene>
    <name evidence="11" type="ORF">THII_3743</name>
</gene>
<dbReference type="GO" id="GO:0004852">
    <property type="term" value="F:uroporphyrinogen-III synthase activity"/>
    <property type="evidence" value="ECO:0007669"/>
    <property type="project" value="UniProtKB-UniRule"/>
</dbReference>
<proteinExistence type="inferred from homology"/>
<evidence type="ECO:0000256" key="9">
    <source>
        <dbReference type="RuleBase" id="RU366031"/>
    </source>
</evidence>
<evidence type="ECO:0000256" key="1">
    <source>
        <dbReference type="ARBA" id="ARBA00004772"/>
    </source>
</evidence>
<dbReference type="PANTHER" id="PTHR38042:SF1">
    <property type="entry name" value="UROPORPHYRINOGEN-III SYNTHASE, CHLOROPLASTIC"/>
    <property type="match status" value="1"/>
</dbReference>
<accession>A0A090AQS4</accession>
<dbReference type="InterPro" id="IPR003754">
    <property type="entry name" value="4pyrrol_synth_uPrphyn_synth"/>
</dbReference>
<sequence length="254" mass="27378">MSSNLVGLKILITRPIHQSEHLCQLIEAQGGQPIRLPTIEIVEVADKSALLACCHHLNELDMIIFISANAVEKTLPILLTQCTLPPSLQVIAVGKATAETLKNWGIAAGCAAAPFNSEAVLAMPALQAEVIAGKKIVIFRGEGGRELLADTLRQRGASVDYVSVYSRTQPSVPAWAIQRIDMITVTSRDGLQNLLNMLEGQAWVRQTPLVVMSQRISIAAQKWGIQAPIFVAAQASDEGLVASLLQAAQQVYKK</sequence>
<dbReference type="CDD" id="cd06578">
    <property type="entry name" value="HemD"/>
    <property type="match status" value="1"/>
</dbReference>
<evidence type="ECO:0000256" key="7">
    <source>
        <dbReference type="ARBA" id="ARBA00040167"/>
    </source>
</evidence>
<dbReference type="STRING" id="40754.THII_3743"/>
<comment type="similarity">
    <text evidence="2 9">Belongs to the uroporphyrinogen-III synthase family.</text>
</comment>
<comment type="catalytic activity">
    <reaction evidence="8 9">
        <text>hydroxymethylbilane = uroporphyrinogen III + H2O</text>
        <dbReference type="Rhea" id="RHEA:18965"/>
        <dbReference type="ChEBI" id="CHEBI:15377"/>
        <dbReference type="ChEBI" id="CHEBI:57308"/>
        <dbReference type="ChEBI" id="CHEBI:57845"/>
        <dbReference type="EC" id="4.2.1.75"/>
    </reaction>
</comment>
<evidence type="ECO:0000256" key="8">
    <source>
        <dbReference type="ARBA" id="ARBA00048617"/>
    </source>
</evidence>
<protein>
    <recommendedName>
        <fullName evidence="7 9">Uroporphyrinogen-III synthase</fullName>
        <ecNumber evidence="3 9">4.2.1.75</ecNumber>
    </recommendedName>
</protein>
<feature type="domain" description="Tetrapyrrole biosynthesis uroporphyrinogen III synthase" evidence="10">
    <location>
        <begin position="22"/>
        <end position="241"/>
    </location>
</feature>
<dbReference type="AlphaFoldDB" id="A0A090AQS4"/>
<evidence type="ECO:0000256" key="3">
    <source>
        <dbReference type="ARBA" id="ARBA00013109"/>
    </source>
</evidence>
<keyword evidence="4 9" id="KW-0456">Lyase</keyword>
<evidence type="ECO:0000256" key="5">
    <source>
        <dbReference type="ARBA" id="ARBA00023244"/>
    </source>
</evidence>
<comment type="function">
    <text evidence="6 9">Catalyzes cyclization of the linear tetrapyrrole, hydroxymethylbilane, to the macrocyclic uroporphyrinogen III.</text>
</comment>
<dbReference type="Gene3D" id="3.40.50.10090">
    <property type="match status" value="2"/>
</dbReference>
<dbReference type="KEGG" id="tig:THII_3743"/>
<dbReference type="InterPro" id="IPR039793">
    <property type="entry name" value="UROS/Hem4"/>
</dbReference>
<evidence type="ECO:0000256" key="4">
    <source>
        <dbReference type="ARBA" id="ARBA00023239"/>
    </source>
</evidence>